<name>A0A0L6V6R3_9BASI</name>
<dbReference type="AlphaFoldDB" id="A0A0L6V6R3"/>
<gene>
    <name evidence="1" type="ORF">VP01_2401g2</name>
</gene>
<dbReference type="Proteomes" id="UP000037035">
    <property type="component" value="Unassembled WGS sequence"/>
</dbReference>
<dbReference type="EMBL" id="LAVV01007283">
    <property type="protein sequence ID" value="KNZ56443.1"/>
    <property type="molecule type" value="Genomic_DNA"/>
</dbReference>
<organism evidence="1 2">
    <name type="scientific">Puccinia sorghi</name>
    <dbReference type="NCBI Taxonomy" id="27349"/>
    <lineage>
        <taxon>Eukaryota</taxon>
        <taxon>Fungi</taxon>
        <taxon>Dikarya</taxon>
        <taxon>Basidiomycota</taxon>
        <taxon>Pucciniomycotina</taxon>
        <taxon>Pucciniomycetes</taxon>
        <taxon>Pucciniales</taxon>
        <taxon>Pucciniaceae</taxon>
        <taxon>Puccinia</taxon>
    </lineage>
</organism>
<accession>A0A0L6V6R3</accession>
<proteinExistence type="predicted"/>
<keyword evidence="2" id="KW-1185">Reference proteome</keyword>
<evidence type="ECO:0000313" key="2">
    <source>
        <dbReference type="Proteomes" id="UP000037035"/>
    </source>
</evidence>
<protein>
    <submittedName>
        <fullName evidence="1">Uncharacterized protein</fullName>
    </submittedName>
</protein>
<comment type="caution">
    <text evidence="1">The sequence shown here is derived from an EMBL/GenBank/DDBJ whole genome shotgun (WGS) entry which is preliminary data.</text>
</comment>
<sequence>MGSQLFIGHLTQKAHKKVKDLPLGLYPLSARYSGLLDFIYSQEIDLQDPRDFESDCKSPAITTEKNIWKIFCGTNLILSLLWNSISHSLTEVSSAYAIQPYLCCISSQFFLCFLLIHLINTHSLSRRLPSWTSGMPDISSFISLCLTVSLTHSLSSALCSVSSTSSFLIFHSSNQYSFSTTSLLTARLTHSYSLDKFLFKEKKVKKRIGQCQCKINFNSVRTTRSIDLTNFFLGTNRQNEGNGSLVFLHTGITGQDGCHGRLGPQNQGGISLCRATMHDLYRLAVPANPLRCAALYGQVTNEQRCKLFRCVINGLNLSLYSSTKRSDCSLAKGRRNWALEKWLRPAASQIIRRKDDGIICNCEQRGCGKLKKNKDEATGGNVREEEGDRHTLRDQELRRGRCSQKYCRGGVSEQPNLEEDICKLKRPTA</sequence>
<dbReference type="VEuPathDB" id="FungiDB:VP01_2401g2"/>
<reference evidence="1 2" key="1">
    <citation type="submission" date="2015-08" db="EMBL/GenBank/DDBJ databases">
        <title>Next Generation Sequencing and Analysis of the Genome of Puccinia sorghi L Schw, the Causal Agent of Maize Common Rust.</title>
        <authorList>
            <person name="Rochi L."/>
            <person name="Burguener G."/>
            <person name="Darino M."/>
            <person name="Turjanski A."/>
            <person name="Kreff E."/>
            <person name="Dieguez M.J."/>
            <person name="Sacco F."/>
        </authorList>
    </citation>
    <scope>NUCLEOTIDE SEQUENCE [LARGE SCALE GENOMIC DNA]</scope>
    <source>
        <strain evidence="1 2">RO10H11247</strain>
    </source>
</reference>
<evidence type="ECO:0000313" key="1">
    <source>
        <dbReference type="EMBL" id="KNZ56443.1"/>
    </source>
</evidence>